<feature type="transmembrane region" description="Helical" evidence="14">
    <location>
        <begin position="179"/>
        <end position="198"/>
    </location>
</feature>
<sequence>MQIIRQWYKQIKFQTKVLVLMNALIFIIFLALYLYIHSITSQNIQEEVGKKALAVSEAISASPSIIQAFDEDDPSANIQVYTDAIQHKIDAEFIVVGDKNEVRLAHPLKDRIGKKMVGDDNERALQDGKSYISKKEGSIGLSIRGKSPIIKDGDIVGVVSVGYLLEDIHKLVWKQNTPILFLLIVFLGIGMAGAFLIAQHLKKLLHKMEPEEIASLLLQKEAILQSVKEGIIAVDIHNRITLINEATKEMLQIETDVIGKRLDAILSFPLLHYAKTNEMSQDTEYIIKNEPVLMNVLSLKMDDTLYGAVLTFRKKTDLEKATRELSSIKQYSEGLRAQTHEFSNKIHTLYGLIQLQHYEEAKQFIEEELDTSSTYYPSLENQIKDAVIHGLLIAKYNIANEKGITFEIEKDSSLQKINDEQIRQCILLTLGNLIDNAFAATLSSNRPYVQLHITDVGNNIVLEVDDNGKGVPEAMIDLIFEDGITTKQTIGHGKGLFIVQRAVHALDGEILIDESDFGGARFIVILPKKGANK</sequence>
<dbReference type="InterPro" id="IPR003594">
    <property type="entry name" value="HATPase_dom"/>
</dbReference>
<dbReference type="InterPro" id="IPR029151">
    <property type="entry name" value="Sensor-like_sf"/>
</dbReference>
<reference evidence="16" key="1">
    <citation type="journal article" date="2021" name="PeerJ">
        <title>Extensive microbial diversity within the chicken gut microbiome revealed by metagenomics and culture.</title>
        <authorList>
            <person name="Gilroy R."/>
            <person name="Ravi A."/>
            <person name="Getino M."/>
            <person name="Pursley I."/>
            <person name="Horton D.L."/>
            <person name="Alikhan N.F."/>
            <person name="Baker D."/>
            <person name="Gharbi K."/>
            <person name="Hall N."/>
            <person name="Watson M."/>
            <person name="Adriaenssens E.M."/>
            <person name="Foster-Nyarko E."/>
            <person name="Jarju S."/>
            <person name="Secka A."/>
            <person name="Antonio M."/>
            <person name="Oren A."/>
            <person name="Chaudhuri R.R."/>
            <person name="La Ragione R."/>
            <person name="Hildebrand F."/>
            <person name="Pallen M.J."/>
        </authorList>
    </citation>
    <scope>NUCLEOTIDE SEQUENCE</scope>
    <source>
        <strain evidence="16">CHK169-2315</strain>
    </source>
</reference>
<comment type="caution">
    <text evidence="16">The sequence shown here is derived from an EMBL/GenBank/DDBJ whole genome shotgun (WGS) entry which is preliminary data.</text>
</comment>
<dbReference type="InterPro" id="IPR036890">
    <property type="entry name" value="HATPase_C_sf"/>
</dbReference>
<evidence type="ECO:0000256" key="8">
    <source>
        <dbReference type="ARBA" id="ARBA00022741"/>
    </source>
</evidence>
<dbReference type="Pfam" id="PF17203">
    <property type="entry name" value="sCache_3_2"/>
    <property type="match status" value="1"/>
</dbReference>
<dbReference type="PANTHER" id="PTHR43547">
    <property type="entry name" value="TWO-COMPONENT HISTIDINE KINASE"/>
    <property type="match status" value="1"/>
</dbReference>
<keyword evidence="6" id="KW-0808">Transferase</keyword>
<dbReference type="Gene3D" id="3.30.450.20">
    <property type="entry name" value="PAS domain"/>
    <property type="match status" value="2"/>
</dbReference>
<dbReference type="InterPro" id="IPR004358">
    <property type="entry name" value="Sig_transdc_His_kin-like_C"/>
</dbReference>
<dbReference type="Pfam" id="PF02518">
    <property type="entry name" value="HATPase_c"/>
    <property type="match status" value="1"/>
</dbReference>
<dbReference type="SUPFAM" id="SSF55874">
    <property type="entry name" value="ATPase domain of HSP90 chaperone/DNA topoisomerase II/histidine kinase"/>
    <property type="match status" value="1"/>
</dbReference>
<keyword evidence="9 16" id="KW-0418">Kinase</keyword>
<feature type="domain" description="Histidine kinase" evidence="15">
    <location>
        <begin position="430"/>
        <end position="530"/>
    </location>
</feature>
<dbReference type="Proteomes" id="UP000823937">
    <property type="component" value="Unassembled WGS sequence"/>
</dbReference>
<organism evidence="16 17">
    <name type="scientific">Candidatus Pseudogracilibacillus intestinigallinarum</name>
    <dbReference type="NCBI Taxonomy" id="2838742"/>
    <lineage>
        <taxon>Bacteria</taxon>
        <taxon>Bacillati</taxon>
        <taxon>Bacillota</taxon>
        <taxon>Bacilli</taxon>
        <taxon>Bacillales</taxon>
        <taxon>Bacillaceae</taxon>
        <taxon>Pseudogracilibacillus</taxon>
    </lineage>
</organism>
<evidence type="ECO:0000259" key="15">
    <source>
        <dbReference type="PROSITE" id="PS50109"/>
    </source>
</evidence>
<dbReference type="PROSITE" id="PS50109">
    <property type="entry name" value="HIS_KIN"/>
    <property type="match status" value="1"/>
</dbReference>
<evidence type="ECO:0000313" key="17">
    <source>
        <dbReference type="Proteomes" id="UP000823937"/>
    </source>
</evidence>
<evidence type="ECO:0000256" key="9">
    <source>
        <dbReference type="ARBA" id="ARBA00022777"/>
    </source>
</evidence>
<evidence type="ECO:0000256" key="14">
    <source>
        <dbReference type="SAM" id="Phobius"/>
    </source>
</evidence>
<evidence type="ECO:0000256" key="13">
    <source>
        <dbReference type="ARBA" id="ARBA00023136"/>
    </source>
</evidence>
<dbReference type="PANTHER" id="PTHR43547:SF3">
    <property type="entry name" value="SENSOR PROTEIN CITS"/>
    <property type="match status" value="1"/>
</dbReference>
<dbReference type="InterPro" id="IPR016120">
    <property type="entry name" value="Sig_transdc_His_kin_SpoOB"/>
</dbReference>
<dbReference type="InterPro" id="IPR035965">
    <property type="entry name" value="PAS-like_dom_sf"/>
</dbReference>
<accession>A0A9D1PNK8</accession>
<evidence type="ECO:0000256" key="4">
    <source>
        <dbReference type="ARBA" id="ARBA00022475"/>
    </source>
</evidence>
<dbReference type="SUPFAM" id="SSF55890">
    <property type="entry name" value="Sporulation response regulatory protein Spo0B"/>
    <property type="match status" value="1"/>
</dbReference>
<dbReference type="Pfam" id="PF14689">
    <property type="entry name" value="SPOB_a"/>
    <property type="match status" value="1"/>
</dbReference>
<dbReference type="Gene3D" id="1.10.287.130">
    <property type="match status" value="1"/>
</dbReference>
<comment type="catalytic activity">
    <reaction evidence="1">
        <text>ATP + protein L-histidine = ADP + protein N-phospho-L-histidine.</text>
        <dbReference type="EC" id="2.7.13.3"/>
    </reaction>
</comment>
<keyword evidence="10" id="KW-0067">ATP-binding</keyword>
<dbReference type="InterPro" id="IPR033463">
    <property type="entry name" value="sCache_3"/>
</dbReference>
<dbReference type="PRINTS" id="PR00344">
    <property type="entry name" value="BCTRLSENSOR"/>
</dbReference>
<dbReference type="InterPro" id="IPR005467">
    <property type="entry name" value="His_kinase_dom"/>
</dbReference>
<dbReference type="EMBL" id="DXHX01000094">
    <property type="protein sequence ID" value="HIV74659.1"/>
    <property type="molecule type" value="Genomic_DNA"/>
</dbReference>
<evidence type="ECO:0000256" key="10">
    <source>
        <dbReference type="ARBA" id="ARBA00022840"/>
    </source>
</evidence>
<dbReference type="InterPro" id="IPR039506">
    <property type="entry name" value="SPOB_a"/>
</dbReference>
<evidence type="ECO:0000256" key="2">
    <source>
        <dbReference type="ARBA" id="ARBA00004651"/>
    </source>
</evidence>
<evidence type="ECO:0000256" key="6">
    <source>
        <dbReference type="ARBA" id="ARBA00022679"/>
    </source>
</evidence>
<keyword evidence="8" id="KW-0547">Nucleotide-binding</keyword>
<dbReference type="Gene3D" id="3.30.565.10">
    <property type="entry name" value="Histidine kinase-like ATPase, C-terminal domain"/>
    <property type="match status" value="1"/>
</dbReference>
<dbReference type="GO" id="GO:0005524">
    <property type="term" value="F:ATP binding"/>
    <property type="evidence" value="ECO:0007669"/>
    <property type="project" value="UniProtKB-KW"/>
</dbReference>
<keyword evidence="12" id="KW-0902">Two-component regulatory system</keyword>
<keyword evidence="7 14" id="KW-0812">Transmembrane</keyword>
<evidence type="ECO:0000256" key="5">
    <source>
        <dbReference type="ARBA" id="ARBA00022553"/>
    </source>
</evidence>
<feature type="transmembrane region" description="Helical" evidence="14">
    <location>
        <begin position="17"/>
        <end position="36"/>
    </location>
</feature>
<keyword evidence="4" id="KW-1003">Cell membrane</keyword>
<protein>
    <recommendedName>
        <fullName evidence="3">histidine kinase</fullName>
        <ecNumber evidence="3">2.7.13.3</ecNumber>
    </recommendedName>
</protein>
<proteinExistence type="predicted"/>
<evidence type="ECO:0000256" key="12">
    <source>
        <dbReference type="ARBA" id="ARBA00023012"/>
    </source>
</evidence>
<keyword evidence="5" id="KW-0597">Phosphoprotein</keyword>
<evidence type="ECO:0000256" key="11">
    <source>
        <dbReference type="ARBA" id="ARBA00022989"/>
    </source>
</evidence>
<dbReference type="GO" id="GO:0005886">
    <property type="term" value="C:plasma membrane"/>
    <property type="evidence" value="ECO:0007669"/>
    <property type="project" value="UniProtKB-SubCell"/>
</dbReference>
<evidence type="ECO:0000256" key="1">
    <source>
        <dbReference type="ARBA" id="ARBA00000085"/>
    </source>
</evidence>
<evidence type="ECO:0000256" key="3">
    <source>
        <dbReference type="ARBA" id="ARBA00012438"/>
    </source>
</evidence>
<dbReference type="AlphaFoldDB" id="A0A9D1PNK8"/>
<keyword evidence="13 14" id="KW-0472">Membrane</keyword>
<reference evidence="16" key="2">
    <citation type="submission" date="2021-04" db="EMBL/GenBank/DDBJ databases">
        <authorList>
            <person name="Gilroy R."/>
        </authorList>
    </citation>
    <scope>NUCLEOTIDE SEQUENCE</scope>
    <source>
        <strain evidence="16">CHK169-2315</strain>
    </source>
</reference>
<comment type="subcellular location">
    <subcellularLocation>
        <location evidence="2">Cell membrane</location>
        <topology evidence="2">Multi-pass membrane protein</topology>
    </subcellularLocation>
</comment>
<dbReference type="SUPFAM" id="SSF55785">
    <property type="entry name" value="PYP-like sensor domain (PAS domain)"/>
    <property type="match status" value="1"/>
</dbReference>
<dbReference type="SUPFAM" id="SSF103190">
    <property type="entry name" value="Sensory domain-like"/>
    <property type="match status" value="1"/>
</dbReference>
<dbReference type="EC" id="2.7.13.3" evidence="3"/>
<name>A0A9D1PNK8_9BACI</name>
<dbReference type="GO" id="GO:0000155">
    <property type="term" value="F:phosphorelay sensor kinase activity"/>
    <property type="evidence" value="ECO:0007669"/>
    <property type="project" value="InterPro"/>
</dbReference>
<dbReference type="SMART" id="SM00387">
    <property type="entry name" value="HATPase_c"/>
    <property type="match status" value="1"/>
</dbReference>
<evidence type="ECO:0000256" key="7">
    <source>
        <dbReference type="ARBA" id="ARBA00022692"/>
    </source>
</evidence>
<gene>
    <name evidence="16" type="ORF">H9895_06240</name>
</gene>
<keyword evidence="11 14" id="KW-1133">Transmembrane helix</keyword>
<evidence type="ECO:0000313" key="16">
    <source>
        <dbReference type="EMBL" id="HIV74659.1"/>
    </source>
</evidence>